<evidence type="ECO:0000313" key="2">
    <source>
        <dbReference type="Proteomes" id="UP001190700"/>
    </source>
</evidence>
<sequence length="176" mass="19851">MTSPKLSRLGQLTFAGIAPFFKQQRALHMFDVEHLQLNMSTDDQAREYTYKDFQLDLADWRLIEQSPSVDIVTDVGPVKHSELLPDIQKARVALYEDFNGRWVLELDESIVEDYCALVSQHIWTRVGRSGTLRAAGSSANGTMTCDKALKYLRGLESRLETQDKCTCGNGICLCLC</sequence>
<gene>
    <name evidence="1" type="ORF">CYMTET_49199</name>
</gene>
<dbReference type="Proteomes" id="UP001190700">
    <property type="component" value="Unassembled WGS sequence"/>
</dbReference>
<evidence type="ECO:0000313" key="1">
    <source>
        <dbReference type="EMBL" id="KAK3240998.1"/>
    </source>
</evidence>
<comment type="caution">
    <text evidence="1">The sequence shown here is derived from an EMBL/GenBank/DDBJ whole genome shotgun (WGS) entry which is preliminary data.</text>
</comment>
<dbReference type="AlphaFoldDB" id="A0AAE0EU45"/>
<keyword evidence="2" id="KW-1185">Reference proteome</keyword>
<name>A0AAE0EU45_9CHLO</name>
<organism evidence="1 2">
    <name type="scientific">Cymbomonas tetramitiformis</name>
    <dbReference type="NCBI Taxonomy" id="36881"/>
    <lineage>
        <taxon>Eukaryota</taxon>
        <taxon>Viridiplantae</taxon>
        <taxon>Chlorophyta</taxon>
        <taxon>Pyramimonadophyceae</taxon>
        <taxon>Pyramimonadales</taxon>
        <taxon>Pyramimonadaceae</taxon>
        <taxon>Cymbomonas</taxon>
    </lineage>
</organism>
<proteinExistence type="predicted"/>
<reference evidence="1 2" key="1">
    <citation type="journal article" date="2015" name="Genome Biol. Evol.">
        <title>Comparative Genomics of a Bacterivorous Green Alga Reveals Evolutionary Causalities and Consequences of Phago-Mixotrophic Mode of Nutrition.</title>
        <authorList>
            <person name="Burns J.A."/>
            <person name="Paasch A."/>
            <person name="Narechania A."/>
            <person name="Kim E."/>
        </authorList>
    </citation>
    <scope>NUCLEOTIDE SEQUENCE [LARGE SCALE GENOMIC DNA]</scope>
    <source>
        <strain evidence="1 2">PLY_AMNH</strain>
    </source>
</reference>
<accession>A0AAE0EU45</accession>
<dbReference type="EMBL" id="LGRX02033499">
    <property type="protein sequence ID" value="KAK3240998.1"/>
    <property type="molecule type" value="Genomic_DNA"/>
</dbReference>
<protein>
    <submittedName>
        <fullName evidence="1">Uncharacterized protein</fullName>
    </submittedName>
</protein>